<sequence>MTSLTHDPAATETRRPKDKLLIIAGSLCGLLVFVALFGFLFAPYPPDQTDVLASGVGPSPDHLLGTDSLGRDILSRALAGARISFAGPGLIVLASAVCGTTLAIFAAWTGGWVDQTLNRLLNVVFAVPGILVAVLASAVFGAGFWAPVIALTVIYIPYYARVVRSAAVRERNMPYVEGLRLAGLSSWRICSRHILRNVVPIVLAQGTIAFGLALADFAAVSFLGLGVQTPTAEWGVMVADGRSELLNGDMQQSLVAGACIVITVVAFNIFGDRLGARYGADR</sequence>
<feature type="transmembrane region" description="Helical" evidence="7">
    <location>
        <begin position="20"/>
        <end position="42"/>
    </location>
</feature>
<evidence type="ECO:0000313" key="9">
    <source>
        <dbReference type="EMBL" id="MFD1246842.1"/>
    </source>
</evidence>
<comment type="caution">
    <text evidence="9">The sequence shown here is derived from an EMBL/GenBank/DDBJ whole genome shotgun (WGS) entry which is preliminary data.</text>
</comment>
<reference evidence="10" key="1">
    <citation type="journal article" date="2019" name="Int. J. Syst. Evol. Microbiol.">
        <title>The Global Catalogue of Microorganisms (GCM) 10K type strain sequencing project: providing services to taxonomists for standard genome sequencing and annotation.</title>
        <authorList>
            <consortium name="The Broad Institute Genomics Platform"/>
            <consortium name="The Broad Institute Genome Sequencing Center for Infectious Disease"/>
            <person name="Wu L."/>
            <person name="Ma J."/>
        </authorList>
    </citation>
    <scope>NUCLEOTIDE SEQUENCE [LARGE SCALE GENOMIC DNA]</scope>
    <source>
        <strain evidence="10">CCUG 52478</strain>
    </source>
</reference>
<dbReference type="PROSITE" id="PS50928">
    <property type="entry name" value="ABC_TM1"/>
    <property type="match status" value="1"/>
</dbReference>
<evidence type="ECO:0000256" key="2">
    <source>
        <dbReference type="ARBA" id="ARBA00022448"/>
    </source>
</evidence>
<evidence type="ECO:0000256" key="3">
    <source>
        <dbReference type="ARBA" id="ARBA00022475"/>
    </source>
</evidence>
<dbReference type="InterPro" id="IPR050366">
    <property type="entry name" value="BP-dependent_transpt_permease"/>
</dbReference>
<gene>
    <name evidence="9" type="ORF">ACFQ3F_03485</name>
</gene>
<feature type="transmembrane region" description="Helical" evidence="7">
    <location>
        <begin position="250"/>
        <end position="270"/>
    </location>
</feature>
<dbReference type="Pfam" id="PF00528">
    <property type="entry name" value="BPD_transp_1"/>
    <property type="match status" value="1"/>
</dbReference>
<dbReference type="RefSeq" id="WP_367917682.1">
    <property type="nucleotide sequence ID" value="NZ_BAABAC010000005.1"/>
</dbReference>
<feature type="domain" description="ABC transmembrane type-1" evidence="8">
    <location>
        <begin position="81"/>
        <end position="271"/>
    </location>
</feature>
<dbReference type="InterPro" id="IPR035906">
    <property type="entry name" value="MetI-like_sf"/>
</dbReference>
<proteinExistence type="inferred from homology"/>
<dbReference type="InterPro" id="IPR000515">
    <property type="entry name" value="MetI-like"/>
</dbReference>
<protein>
    <submittedName>
        <fullName evidence="9">ABC transporter permease</fullName>
    </submittedName>
</protein>
<evidence type="ECO:0000256" key="7">
    <source>
        <dbReference type="RuleBase" id="RU363032"/>
    </source>
</evidence>
<keyword evidence="10" id="KW-1185">Reference proteome</keyword>
<dbReference type="PANTHER" id="PTHR43386:SF1">
    <property type="entry name" value="D,D-DIPEPTIDE TRANSPORT SYSTEM PERMEASE PROTEIN DDPC-RELATED"/>
    <property type="match status" value="1"/>
</dbReference>
<dbReference type="SUPFAM" id="SSF161098">
    <property type="entry name" value="MetI-like"/>
    <property type="match status" value="1"/>
</dbReference>
<comment type="subcellular location">
    <subcellularLocation>
        <location evidence="1 7">Cell membrane</location>
        <topology evidence="1 7">Multi-pass membrane protein</topology>
    </subcellularLocation>
</comment>
<name>A0ABW3VWQ9_9ACTN</name>
<keyword evidence="5 7" id="KW-1133">Transmembrane helix</keyword>
<keyword evidence="4 7" id="KW-0812">Transmembrane</keyword>
<dbReference type="Gene3D" id="1.10.3720.10">
    <property type="entry name" value="MetI-like"/>
    <property type="match status" value="1"/>
</dbReference>
<evidence type="ECO:0000259" key="8">
    <source>
        <dbReference type="PROSITE" id="PS50928"/>
    </source>
</evidence>
<evidence type="ECO:0000313" key="10">
    <source>
        <dbReference type="Proteomes" id="UP001597229"/>
    </source>
</evidence>
<dbReference type="EMBL" id="JBHTLX010000005">
    <property type="protein sequence ID" value="MFD1246842.1"/>
    <property type="molecule type" value="Genomic_DNA"/>
</dbReference>
<keyword evidence="2 7" id="KW-0813">Transport</keyword>
<dbReference type="PANTHER" id="PTHR43386">
    <property type="entry name" value="OLIGOPEPTIDE TRANSPORT SYSTEM PERMEASE PROTEIN APPC"/>
    <property type="match status" value="1"/>
</dbReference>
<comment type="similarity">
    <text evidence="7">Belongs to the binding-protein-dependent transport system permease family.</text>
</comment>
<keyword evidence="3" id="KW-1003">Cell membrane</keyword>
<accession>A0ABW3VWQ9</accession>
<evidence type="ECO:0000256" key="6">
    <source>
        <dbReference type="ARBA" id="ARBA00023136"/>
    </source>
</evidence>
<feature type="transmembrane region" description="Helical" evidence="7">
    <location>
        <begin position="85"/>
        <end position="108"/>
    </location>
</feature>
<dbReference type="Proteomes" id="UP001597229">
    <property type="component" value="Unassembled WGS sequence"/>
</dbReference>
<organism evidence="9 10">
    <name type="scientific">Nocardioides ginsengisoli</name>
    <dbReference type="NCBI Taxonomy" id="363868"/>
    <lineage>
        <taxon>Bacteria</taxon>
        <taxon>Bacillati</taxon>
        <taxon>Actinomycetota</taxon>
        <taxon>Actinomycetes</taxon>
        <taxon>Propionibacteriales</taxon>
        <taxon>Nocardioidaceae</taxon>
        <taxon>Nocardioides</taxon>
    </lineage>
</organism>
<feature type="transmembrane region" description="Helical" evidence="7">
    <location>
        <begin position="144"/>
        <end position="163"/>
    </location>
</feature>
<evidence type="ECO:0000256" key="4">
    <source>
        <dbReference type="ARBA" id="ARBA00022692"/>
    </source>
</evidence>
<feature type="transmembrane region" description="Helical" evidence="7">
    <location>
        <begin position="198"/>
        <end position="225"/>
    </location>
</feature>
<feature type="transmembrane region" description="Helical" evidence="7">
    <location>
        <begin position="120"/>
        <end position="138"/>
    </location>
</feature>
<evidence type="ECO:0000256" key="5">
    <source>
        <dbReference type="ARBA" id="ARBA00022989"/>
    </source>
</evidence>
<dbReference type="CDD" id="cd06261">
    <property type="entry name" value="TM_PBP2"/>
    <property type="match status" value="1"/>
</dbReference>
<keyword evidence="6 7" id="KW-0472">Membrane</keyword>
<evidence type="ECO:0000256" key="1">
    <source>
        <dbReference type="ARBA" id="ARBA00004651"/>
    </source>
</evidence>